<dbReference type="InterPro" id="IPR024924">
    <property type="entry name" value="7-CO-7-deazaguanine_synth-like"/>
</dbReference>
<keyword evidence="5 8" id="KW-0408">Iron</keyword>
<dbReference type="GO" id="GO:0016840">
    <property type="term" value="F:carbon-nitrogen lyase activity"/>
    <property type="evidence" value="ECO:0007669"/>
    <property type="project" value="UniProtKB-UniRule"/>
</dbReference>
<dbReference type="Gene3D" id="3.20.20.70">
    <property type="entry name" value="Aldolase class I"/>
    <property type="match status" value="1"/>
</dbReference>
<gene>
    <name evidence="8 10" type="primary">queE</name>
    <name evidence="10" type="ORF">Spb1_27660</name>
</gene>
<accession>A0A518GQR3</accession>
<protein>
    <recommendedName>
        <fullName evidence="8">7-carboxy-7-deazaguanine synthase</fullName>
        <shortName evidence="8">CDG synthase</shortName>
        <ecNumber evidence="8">4.3.99.3</ecNumber>
    </recommendedName>
    <alternativeName>
        <fullName evidence="8">Queuosine biosynthesis protein QueE</fullName>
    </alternativeName>
</protein>
<comment type="subunit">
    <text evidence="8">Homodimer.</text>
</comment>
<dbReference type="SUPFAM" id="SSF102114">
    <property type="entry name" value="Radical SAM enzymes"/>
    <property type="match status" value="1"/>
</dbReference>
<comment type="cofactor">
    <cofactor evidence="8">
        <name>[4Fe-4S] cluster</name>
        <dbReference type="ChEBI" id="CHEBI:49883"/>
    </cofactor>
    <text evidence="8">Binds 1 [4Fe-4S] cluster. The cluster is coordinated with 3 cysteines and an exchangeable S-adenosyl-L-methionine.</text>
</comment>
<dbReference type="GO" id="GO:0051539">
    <property type="term" value="F:4 iron, 4 sulfur cluster binding"/>
    <property type="evidence" value="ECO:0007669"/>
    <property type="project" value="UniProtKB-UniRule"/>
</dbReference>
<evidence type="ECO:0000259" key="9">
    <source>
        <dbReference type="PROSITE" id="PS51918"/>
    </source>
</evidence>
<keyword evidence="1 8" id="KW-0004">4Fe-4S</keyword>
<keyword evidence="8" id="KW-0671">Queuosine biosynthesis</keyword>
<reference evidence="10 11" key="1">
    <citation type="submission" date="2019-02" db="EMBL/GenBank/DDBJ databases">
        <title>Deep-cultivation of Planctomycetes and their phenomic and genomic characterization uncovers novel biology.</title>
        <authorList>
            <person name="Wiegand S."/>
            <person name="Jogler M."/>
            <person name="Boedeker C."/>
            <person name="Pinto D."/>
            <person name="Vollmers J."/>
            <person name="Rivas-Marin E."/>
            <person name="Kohn T."/>
            <person name="Peeters S.H."/>
            <person name="Heuer A."/>
            <person name="Rast P."/>
            <person name="Oberbeckmann S."/>
            <person name="Bunk B."/>
            <person name="Jeske O."/>
            <person name="Meyerdierks A."/>
            <person name="Storesund J.E."/>
            <person name="Kallscheuer N."/>
            <person name="Luecker S."/>
            <person name="Lage O.M."/>
            <person name="Pohl T."/>
            <person name="Merkel B.J."/>
            <person name="Hornburger P."/>
            <person name="Mueller R.-W."/>
            <person name="Bruemmer F."/>
            <person name="Labrenz M."/>
            <person name="Spormann A.M."/>
            <person name="Op den Camp H."/>
            <person name="Overmann J."/>
            <person name="Amann R."/>
            <person name="Jetten M.S.M."/>
            <person name="Mascher T."/>
            <person name="Medema M.H."/>
            <person name="Devos D.P."/>
            <person name="Kaster A.-K."/>
            <person name="Ovreas L."/>
            <person name="Rohde M."/>
            <person name="Galperin M.Y."/>
            <person name="Jogler C."/>
        </authorList>
    </citation>
    <scope>NUCLEOTIDE SEQUENCE [LARGE SCALE GENOMIC DNA]</scope>
    <source>
        <strain evidence="10 11">Spb1</strain>
    </source>
</reference>
<keyword evidence="11" id="KW-1185">Reference proteome</keyword>
<evidence type="ECO:0000256" key="7">
    <source>
        <dbReference type="ARBA" id="ARBA00023239"/>
    </source>
</evidence>
<dbReference type="PIRSF" id="PIRSF000370">
    <property type="entry name" value="QueE"/>
    <property type="match status" value="1"/>
</dbReference>
<evidence type="ECO:0000256" key="8">
    <source>
        <dbReference type="HAMAP-Rule" id="MF_00917"/>
    </source>
</evidence>
<keyword evidence="4 8" id="KW-0460">Magnesium</keyword>
<organism evidence="10 11">
    <name type="scientific">Planctopirus ephydatiae</name>
    <dbReference type="NCBI Taxonomy" id="2528019"/>
    <lineage>
        <taxon>Bacteria</taxon>
        <taxon>Pseudomonadati</taxon>
        <taxon>Planctomycetota</taxon>
        <taxon>Planctomycetia</taxon>
        <taxon>Planctomycetales</taxon>
        <taxon>Planctomycetaceae</taxon>
        <taxon>Planctopirus</taxon>
    </lineage>
</organism>
<feature type="binding site" evidence="8">
    <location>
        <position position="45"/>
    </location>
    <ligand>
        <name>substrate</name>
    </ligand>
</feature>
<dbReference type="OrthoDB" id="9792276at2"/>
<dbReference type="InterPro" id="IPR013785">
    <property type="entry name" value="Aldolase_TIM"/>
</dbReference>
<dbReference type="KEGG" id="peh:Spb1_27660"/>
<comment type="function">
    <text evidence="8">Catalyzes the complex heterocyclic radical-mediated conversion of 6-carboxy-5,6,7,8-tetrahydropterin (CPH4) to 7-carboxy-7-deazaguanine (CDG), a step common to the biosynthetic pathways of all 7-deazapurine-containing compounds.</text>
</comment>
<feature type="binding site" evidence="8">
    <location>
        <position position="56"/>
    </location>
    <ligand>
        <name>[4Fe-4S] cluster</name>
        <dbReference type="ChEBI" id="CHEBI:49883"/>
        <note>4Fe-4S-S-AdoMet</note>
    </ligand>
</feature>
<feature type="domain" description="Radical SAM core" evidence="9">
    <location>
        <begin position="36"/>
        <end position="247"/>
    </location>
</feature>
<comment type="catalytic activity">
    <reaction evidence="8">
        <text>6-carboxy-5,6,7,8-tetrahydropterin + H(+) = 7-carboxy-7-carbaguanine + NH4(+)</text>
        <dbReference type="Rhea" id="RHEA:27974"/>
        <dbReference type="ChEBI" id="CHEBI:15378"/>
        <dbReference type="ChEBI" id="CHEBI:28938"/>
        <dbReference type="ChEBI" id="CHEBI:61032"/>
        <dbReference type="ChEBI" id="CHEBI:61036"/>
        <dbReference type="EC" id="4.3.99.3"/>
    </reaction>
</comment>
<comment type="pathway">
    <text evidence="8">Purine metabolism; 7-cyano-7-deazaguanine biosynthesis.</text>
</comment>
<feature type="binding site" evidence="8">
    <location>
        <position position="49"/>
    </location>
    <ligand>
        <name>[4Fe-4S] cluster</name>
        <dbReference type="ChEBI" id="CHEBI:49883"/>
        <note>4Fe-4S-S-AdoMet</note>
    </ligand>
</feature>
<dbReference type="RefSeq" id="WP_145300799.1">
    <property type="nucleotide sequence ID" value="NZ_CP036299.1"/>
</dbReference>
<dbReference type="SFLD" id="SFLDS00029">
    <property type="entry name" value="Radical_SAM"/>
    <property type="match status" value="1"/>
</dbReference>
<feature type="binding site" evidence="8">
    <location>
        <position position="58"/>
    </location>
    <ligand>
        <name>Mg(2+)</name>
        <dbReference type="ChEBI" id="CHEBI:18420"/>
    </ligand>
</feature>
<proteinExistence type="inferred from homology"/>
<keyword evidence="7 8" id="KW-0456">Lyase</keyword>
<comment type="caution">
    <text evidence="8">Lacks conserved residue(s) required for the propagation of feature annotation.</text>
</comment>
<sequence>MPTDLSTLPSATRTGHSSARLRIAETFLSVQGEGALTGVQSFFIRTTGCNLRCWFCDTPYTSWTAEGTWQTIDELLAQALASGVQHVILTGGEPLLQPAIVELSHALKAAGLHITVETAGTADRPVVADLMSISPKLANSDPAYALEDSRSSVATLDLESTAALQHAHLRWNLKTLKRLTTDYPYQLKFVIDTPADLDALSEALAELPHVPPEHVWLMPQGITQEELASRGAWLKPLAESQGYNFCPRLHIEWFGHRRGV</sequence>
<comment type="cofactor">
    <cofactor evidence="8">
        <name>Mg(2+)</name>
        <dbReference type="ChEBI" id="CHEBI:18420"/>
    </cofactor>
</comment>
<evidence type="ECO:0000256" key="6">
    <source>
        <dbReference type="ARBA" id="ARBA00023014"/>
    </source>
</evidence>
<feature type="binding site" evidence="8">
    <location>
        <begin position="30"/>
        <end position="32"/>
    </location>
    <ligand>
        <name>substrate</name>
    </ligand>
</feature>
<dbReference type="InterPro" id="IPR058240">
    <property type="entry name" value="rSAM_sf"/>
</dbReference>
<dbReference type="PANTHER" id="PTHR42836">
    <property type="entry name" value="7-CARBOXY-7-DEAZAGUANINE SYNTHASE"/>
    <property type="match status" value="1"/>
</dbReference>
<dbReference type="CDD" id="cd01335">
    <property type="entry name" value="Radical_SAM"/>
    <property type="match status" value="1"/>
</dbReference>
<evidence type="ECO:0000256" key="4">
    <source>
        <dbReference type="ARBA" id="ARBA00022842"/>
    </source>
</evidence>
<evidence type="ECO:0000313" key="10">
    <source>
        <dbReference type="EMBL" id="QDV30831.1"/>
    </source>
</evidence>
<dbReference type="GO" id="GO:0008616">
    <property type="term" value="P:tRNA queuosine(34) biosynthetic process"/>
    <property type="evidence" value="ECO:0007669"/>
    <property type="project" value="UniProtKB-UniRule"/>
</dbReference>
<evidence type="ECO:0000313" key="11">
    <source>
        <dbReference type="Proteomes" id="UP000315349"/>
    </source>
</evidence>
<feature type="binding site" evidence="8">
    <location>
        <position position="92"/>
    </location>
    <ligand>
        <name>S-adenosyl-L-methionine</name>
        <dbReference type="ChEBI" id="CHEBI:59789"/>
    </ligand>
</feature>
<dbReference type="AlphaFoldDB" id="A0A518GQR3"/>
<evidence type="ECO:0000256" key="3">
    <source>
        <dbReference type="ARBA" id="ARBA00022723"/>
    </source>
</evidence>
<dbReference type="PROSITE" id="PS51918">
    <property type="entry name" value="RADICAL_SAM"/>
    <property type="match status" value="1"/>
</dbReference>
<dbReference type="EC" id="4.3.99.3" evidence="8"/>
<dbReference type="UniPathway" id="UPA00391"/>
<feature type="binding site" evidence="8">
    <location>
        <position position="53"/>
    </location>
    <ligand>
        <name>[4Fe-4S] cluster</name>
        <dbReference type="ChEBI" id="CHEBI:49883"/>
        <note>4Fe-4S-S-AdoMet</note>
    </ligand>
</feature>
<dbReference type="EMBL" id="CP036299">
    <property type="protein sequence ID" value="QDV30831.1"/>
    <property type="molecule type" value="Genomic_DNA"/>
</dbReference>
<feature type="binding site" evidence="8">
    <location>
        <begin position="134"/>
        <end position="136"/>
    </location>
    <ligand>
        <name>S-adenosyl-L-methionine</name>
        <dbReference type="ChEBI" id="CHEBI:59789"/>
    </ligand>
</feature>
<feature type="binding site" evidence="8">
    <location>
        <position position="90"/>
    </location>
    <ligand>
        <name>substrate</name>
    </ligand>
</feature>
<dbReference type="GO" id="GO:1904047">
    <property type="term" value="F:S-adenosyl-L-methionine binding"/>
    <property type="evidence" value="ECO:0007669"/>
    <property type="project" value="UniProtKB-UniRule"/>
</dbReference>
<comment type="similarity">
    <text evidence="8">Belongs to the radical SAM superfamily. 7-carboxy-7-deazaguanine synthase family.</text>
</comment>
<name>A0A518GQR3_9PLAN</name>
<keyword evidence="2 8" id="KW-0949">S-adenosyl-L-methionine</keyword>
<evidence type="ECO:0000256" key="5">
    <source>
        <dbReference type="ARBA" id="ARBA00023004"/>
    </source>
</evidence>
<feature type="binding site" evidence="8">
    <location>
        <begin position="55"/>
        <end position="57"/>
    </location>
    <ligand>
        <name>S-adenosyl-L-methionine</name>
        <dbReference type="ChEBI" id="CHEBI:59789"/>
    </ligand>
</feature>
<keyword evidence="3 8" id="KW-0479">Metal-binding</keyword>
<keyword evidence="6 8" id="KW-0411">Iron-sulfur</keyword>
<dbReference type="InterPro" id="IPR007197">
    <property type="entry name" value="rSAM"/>
</dbReference>
<evidence type="ECO:0000256" key="1">
    <source>
        <dbReference type="ARBA" id="ARBA00022485"/>
    </source>
</evidence>
<dbReference type="HAMAP" id="MF_00917">
    <property type="entry name" value="QueE"/>
    <property type="match status" value="1"/>
</dbReference>
<dbReference type="GO" id="GO:0000287">
    <property type="term" value="F:magnesium ion binding"/>
    <property type="evidence" value="ECO:0007669"/>
    <property type="project" value="UniProtKB-UniRule"/>
</dbReference>
<dbReference type="Pfam" id="PF04055">
    <property type="entry name" value="Radical_SAM"/>
    <property type="match status" value="1"/>
</dbReference>
<dbReference type="Proteomes" id="UP000315349">
    <property type="component" value="Chromosome"/>
</dbReference>
<dbReference type="PANTHER" id="PTHR42836:SF1">
    <property type="entry name" value="7-CARBOXY-7-DEAZAGUANINE SYNTHASE"/>
    <property type="match status" value="1"/>
</dbReference>
<comment type="cofactor">
    <cofactor evidence="8">
        <name>S-adenosyl-L-methionine</name>
        <dbReference type="ChEBI" id="CHEBI:59789"/>
    </cofactor>
    <text evidence="8">Binds 1 S-adenosyl-L-methionine per subunit.</text>
</comment>
<evidence type="ECO:0000256" key="2">
    <source>
        <dbReference type="ARBA" id="ARBA00022691"/>
    </source>
</evidence>